<name>A0A645AZ24_9ZZZZ</name>
<reference evidence="5" key="1">
    <citation type="submission" date="2019-08" db="EMBL/GenBank/DDBJ databases">
        <authorList>
            <person name="Kucharzyk K."/>
            <person name="Murdoch R.W."/>
            <person name="Higgins S."/>
            <person name="Loffler F."/>
        </authorList>
    </citation>
    <scope>NUCLEOTIDE SEQUENCE</scope>
</reference>
<dbReference type="InterPro" id="IPR011856">
    <property type="entry name" value="tRNA_endonuc-like_dom_sf"/>
</dbReference>
<feature type="domain" description="VRR-NUC" evidence="4">
    <location>
        <begin position="1"/>
        <end position="81"/>
    </location>
</feature>
<evidence type="ECO:0000256" key="3">
    <source>
        <dbReference type="ARBA" id="ARBA00022801"/>
    </source>
</evidence>
<dbReference type="GO" id="GO:0016788">
    <property type="term" value="F:hydrolase activity, acting on ester bonds"/>
    <property type="evidence" value="ECO:0007669"/>
    <property type="project" value="InterPro"/>
</dbReference>
<evidence type="ECO:0000313" key="5">
    <source>
        <dbReference type="EMBL" id="MPM58389.1"/>
    </source>
</evidence>
<dbReference type="InterPro" id="IPR014883">
    <property type="entry name" value="VRR_NUC"/>
</dbReference>
<evidence type="ECO:0000256" key="2">
    <source>
        <dbReference type="ARBA" id="ARBA00022722"/>
    </source>
</evidence>
<dbReference type="SMART" id="SM00990">
    <property type="entry name" value="VRR_NUC"/>
    <property type="match status" value="1"/>
</dbReference>
<organism evidence="5">
    <name type="scientific">bioreactor metagenome</name>
    <dbReference type="NCBI Taxonomy" id="1076179"/>
    <lineage>
        <taxon>unclassified sequences</taxon>
        <taxon>metagenomes</taxon>
        <taxon>ecological metagenomes</taxon>
    </lineage>
</organism>
<proteinExistence type="predicted"/>
<gene>
    <name evidence="5" type="ORF">SDC9_105220</name>
</gene>
<protein>
    <recommendedName>
        <fullName evidence="4">VRR-NUC domain-containing protein</fullName>
    </recommendedName>
</protein>
<dbReference type="GO" id="GO:0004518">
    <property type="term" value="F:nuclease activity"/>
    <property type="evidence" value="ECO:0007669"/>
    <property type="project" value="UniProtKB-KW"/>
</dbReference>
<comment type="caution">
    <text evidence="5">The sequence shown here is derived from an EMBL/GenBank/DDBJ whole genome shotgun (WGS) entry which is preliminary data.</text>
</comment>
<keyword evidence="2" id="KW-0540">Nuclease</keyword>
<dbReference type="GO" id="GO:0003676">
    <property type="term" value="F:nucleic acid binding"/>
    <property type="evidence" value="ECO:0007669"/>
    <property type="project" value="InterPro"/>
</dbReference>
<dbReference type="EMBL" id="VSSQ01016740">
    <property type="protein sequence ID" value="MPM58389.1"/>
    <property type="molecule type" value="Genomic_DNA"/>
</dbReference>
<accession>A0A645AZ24</accession>
<evidence type="ECO:0000259" key="4">
    <source>
        <dbReference type="SMART" id="SM00990"/>
    </source>
</evidence>
<keyword evidence="3" id="KW-0378">Hydrolase</keyword>
<dbReference type="AlphaFoldDB" id="A0A645AZ24"/>
<dbReference type="Gene3D" id="3.40.1350.10">
    <property type="match status" value="1"/>
</dbReference>
<comment type="cofactor">
    <cofactor evidence="1">
        <name>Mg(2+)</name>
        <dbReference type="ChEBI" id="CHEBI:18420"/>
    </cofactor>
</comment>
<sequence length="101" mass="11138">MLEKTIEKKFATAVKKRGGIAVKFVSPSFAGMPDRLCLLPGGKLGFVEIKAPGKKPRPLQIARHKLLRQLGFKVFILDNVTQIPVIIDEIGDISNEIQSNL</sequence>
<evidence type="ECO:0000256" key="1">
    <source>
        <dbReference type="ARBA" id="ARBA00001946"/>
    </source>
</evidence>